<evidence type="ECO:0000256" key="2">
    <source>
        <dbReference type="ARBA" id="ARBA00022692"/>
    </source>
</evidence>
<feature type="domain" description="EamA" evidence="6">
    <location>
        <begin position="191"/>
        <end position="251"/>
    </location>
</feature>
<evidence type="ECO:0000313" key="9">
    <source>
        <dbReference type="Proteomes" id="UP000749293"/>
    </source>
</evidence>
<evidence type="ECO:0000256" key="5">
    <source>
        <dbReference type="SAM" id="Phobius"/>
    </source>
</evidence>
<dbReference type="RefSeq" id="XP_035319514.1">
    <property type="nucleotide sequence ID" value="XM_035464844.1"/>
</dbReference>
<feature type="transmembrane region" description="Helical" evidence="5">
    <location>
        <begin position="399"/>
        <end position="416"/>
    </location>
</feature>
<keyword evidence="4 5" id="KW-0472">Membrane</keyword>
<dbReference type="OrthoDB" id="1436450at2759"/>
<protein>
    <submittedName>
        <fullName evidence="8">Solute carrier family 35, member F5</fullName>
    </submittedName>
</protein>
<dbReference type="PANTHER" id="PTHR23051">
    <property type="entry name" value="SOLUTE CARRIER FAMILY 35, MEMBER F5"/>
    <property type="match status" value="1"/>
</dbReference>
<dbReference type="AlphaFoldDB" id="A0A9P4YS70"/>
<dbReference type="GO" id="GO:0000329">
    <property type="term" value="C:fungal-type vacuole membrane"/>
    <property type="evidence" value="ECO:0007669"/>
    <property type="project" value="TreeGrafter"/>
</dbReference>
<name>A0A9P4YS70_9HYPO</name>
<evidence type="ECO:0000259" key="7">
    <source>
        <dbReference type="Pfam" id="PF13127"/>
    </source>
</evidence>
<feature type="transmembrane region" description="Helical" evidence="5">
    <location>
        <begin position="274"/>
        <end position="296"/>
    </location>
</feature>
<sequence length="441" mass="48661">MDSERRFPDDAVPAQTPLQSRLLSLAAHGLRVRLGLRGLGRRALGIVLLLVTVFLWTISNFLSSLIFSDQTYDKPFFLVYINTAVFAVSLVPRFIRYMSRGGVHGLRCDVRQLWCDWRQGTLGGATSSNRTCHRMDEHDTESAEALLVHGNGLLGPPASDEAAVAGEQNEDKLSFGETAKLSLEFCMLWSLANYFASACLEYTSVASVTILTSTSSVSTLVFCAILGVEPFSMRRLVGVVASLAGIVLVSTVDLTGNSDDQRGTFPEKTTLQVALGDAMALFSALIYGLYVTVMKLRVGNEDSVDMQLFFGLVGFFNLVLLWPLFFILDWTGIETVSTLSHWTREWEEVASSVSSFVSDYAWAYSMLLTTPLVVTVGLSLTIPLSLVGEMIQYNQYSSFVYWVGAAIVLVSFVFVSNESHEKKHHESSGILDTTERQRLQS</sequence>
<evidence type="ECO:0000259" key="6">
    <source>
        <dbReference type="Pfam" id="PF00892"/>
    </source>
</evidence>
<accession>A0A9P4YS70</accession>
<evidence type="ECO:0000256" key="3">
    <source>
        <dbReference type="ARBA" id="ARBA00022989"/>
    </source>
</evidence>
<feature type="transmembrane region" description="Helical" evidence="5">
    <location>
        <begin position="235"/>
        <end position="254"/>
    </location>
</feature>
<dbReference type="Proteomes" id="UP000749293">
    <property type="component" value="Unassembled WGS sequence"/>
</dbReference>
<evidence type="ECO:0000313" key="8">
    <source>
        <dbReference type="EMBL" id="KAF4120862.1"/>
    </source>
</evidence>
<dbReference type="EMBL" id="JAANYQ010000015">
    <property type="protein sequence ID" value="KAF4120862.1"/>
    <property type="molecule type" value="Genomic_DNA"/>
</dbReference>
<dbReference type="Pfam" id="PF13127">
    <property type="entry name" value="DUF3955"/>
    <property type="match status" value="1"/>
</dbReference>
<evidence type="ECO:0000256" key="4">
    <source>
        <dbReference type="ARBA" id="ARBA00023136"/>
    </source>
</evidence>
<feature type="transmembrane region" description="Helical" evidence="5">
    <location>
        <begin position="361"/>
        <end position="387"/>
    </location>
</feature>
<dbReference type="InterPro" id="IPR037185">
    <property type="entry name" value="EmrE-like"/>
</dbReference>
<feature type="transmembrane region" description="Helical" evidence="5">
    <location>
        <begin position="308"/>
        <end position="328"/>
    </location>
</feature>
<organism evidence="8 9">
    <name type="scientific">Geosmithia morbida</name>
    <dbReference type="NCBI Taxonomy" id="1094350"/>
    <lineage>
        <taxon>Eukaryota</taxon>
        <taxon>Fungi</taxon>
        <taxon>Dikarya</taxon>
        <taxon>Ascomycota</taxon>
        <taxon>Pezizomycotina</taxon>
        <taxon>Sordariomycetes</taxon>
        <taxon>Hypocreomycetidae</taxon>
        <taxon>Hypocreales</taxon>
        <taxon>Bionectriaceae</taxon>
        <taxon>Geosmithia</taxon>
    </lineage>
</organism>
<keyword evidence="2 5" id="KW-0812">Transmembrane</keyword>
<dbReference type="Pfam" id="PF00892">
    <property type="entry name" value="EamA"/>
    <property type="match status" value="1"/>
</dbReference>
<keyword evidence="3 5" id="KW-1133">Transmembrane helix</keyword>
<evidence type="ECO:0000256" key="1">
    <source>
        <dbReference type="ARBA" id="ARBA00004141"/>
    </source>
</evidence>
<dbReference type="PANTHER" id="PTHR23051:SF0">
    <property type="entry name" value="SOLUTE CARRIER FAMILY 35 MEMBER F5"/>
    <property type="match status" value="1"/>
</dbReference>
<dbReference type="GeneID" id="55969096"/>
<feature type="transmembrane region" description="Helical" evidence="5">
    <location>
        <begin position="75"/>
        <end position="95"/>
    </location>
</feature>
<feature type="transmembrane region" description="Helical" evidence="5">
    <location>
        <begin position="204"/>
        <end position="228"/>
    </location>
</feature>
<comment type="subcellular location">
    <subcellularLocation>
        <location evidence="1">Membrane</location>
        <topology evidence="1">Multi-pass membrane protein</topology>
    </subcellularLocation>
</comment>
<feature type="domain" description="DUF3955" evidence="7">
    <location>
        <begin position="44"/>
        <end position="98"/>
    </location>
</feature>
<proteinExistence type="predicted"/>
<comment type="caution">
    <text evidence="8">The sequence shown here is derived from an EMBL/GenBank/DDBJ whole genome shotgun (WGS) entry which is preliminary data.</text>
</comment>
<keyword evidence="9" id="KW-1185">Reference proteome</keyword>
<gene>
    <name evidence="8" type="ORF">GMORB2_2866</name>
</gene>
<reference evidence="8" key="1">
    <citation type="submission" date="2020-03" db="EMBL/GenBank/DDBJ databases">
        <title>Site-based positive gene gene selection in Geosmithia morbida across the United States reveals a broad range of putative effectors and factors for local host and environmental adapation.</title>
        <authorList>
            <person name="Onufrak A."/>
            <person name="Murdoch R.W."/>
            <person name="Gazis R."/>
            <person name="Huff M."/>
            <person name="Staton M."/>
            <person name="Klingeman W."/>
            <person name="Hadziabdic D."/>
        </authorList>
    </citation>
    <scope>NUCLEOTIDE SEQUENCE</scope>
    <source>
        <strain evidence="8">1262</strain>
    </source>
</reference>
<dbReference type="InterPro" id="IPR000620">
    <property type="entry name" value="EamA_dom"/>
</dbReference>
<feature type="transmembrane region" description="Helical" evidence="5">
    <location>
        <begin position="43"/>
        <end position="63"/>
    </location>
</feature>
<dbReference type="InterPro" id="IPR025016">
    <property type="entry name" value="DUF3955"/>
</dbReference>
<dbReference type="SUPFAM" id="SSF103481">
    <property type="entry name" value="Multidrug resistance efflux transporter EmrE"/>
    <property type="match status" value="1"/>
</dbReference>